<dbReference type="InterPro" id="IPR044822">
    <property type="entry name" value="Myb_DNA-bind_4"/>
</dbReference>
<feature type="domain" description="Myb/SANT-like DNA-binding" evidence="9">
    <location>
        <begin position="27"/>
        <end position="122"/>
    </location>
</feature>
<sequence length="282" mass="32118">MEELRDGTPQELPRPSSAATPTLPREDCWTDDATRTLIEAWGERYVSVNRGNLRQQHWQEVADAVNSRHGGDHPGSRRTDVQCKYRIDTLKKRYKAEKAKVLGSSNGSYLSPWPFFPVLDALIGPQFPAKNQNPSPPPAAGVPRTPFTLPAVPVRPRSFKRLVREHAPKAPSLATGDVFLQRKYAPPEREDSEGSGSRSSSGRRERTGGSGELVRAIRRLGEVYERVETRKQRELVELEKQRMEFAKELEQHRMRWFVEMQVHFQKMEKTKKKSQPSPLAGQ</sequence>
<keyword evidence="6" id="KW-0539">Nucleus</keyword>
<dbReference type="AlphaFoldDB" id="A0A6P8D4F8"/>
<gene>
    <name evidence="11" type="primary">LOC116203652</name>
</gene>
<evidence type="ECO:0000256" key="5">
    <source>
        <dbReference type="ARBA" id="ARBA00023163"/>
    </source>
</evidence>
<proteinExistence type="predicted"/>
<evidence type="ECO:0000256" key="1">
    <source>
        <dbReference type="ARBA" id="ARBA00004123"/>
    </source>
</evidence>
<feature type="region of interest" description="Disordered" evidence="8">
    <location>
        <begin position="1"/>
        <end position="28"/>
    </location>
</feature>
<name>A0A6P8D4F8_PUNGR</name>
<dbReference type="InterPro" id="IPR044823">
    <property type="entry name" value="ASIL1/2-like"/>
</dbReference>
<dbReference type="RefSeq" id="XP_031391360.1">
    <property type="nucleotide sequence ID" value="XM_031535500.1"/>
</dbReference>
<feature type="region of interest" description="Disordered" evidence="8">
    <location>
        <begin position="184"/>
        <end position="212"/>
    </location>
</feature>
<protein>
    <submittedName>
        <fullName evidence="11">Trihelix transcription factor ASIL2</fullName>
    </submittedName>
</protein>
<evidence type="ECO:0000313" key="10">
    <source>
        <dbReference type="Proteomes" id="UP000515151"/>
    </source>
</evidence>
<evidence type="ECO:0000256" key="7">
    <source>
        <dbReference type="SAM" id="Coils"/>
    </source>
</evidence>
<evidence type="ECO:0000256" key="6">
    <source>
        <dbReference type="ARBA" id="ARBA00023242"/>
    </source>
</evidence>
<evidence type="ECO:0000313" key="11">
    <source>
        <dbReference type="RefSeq" id="XP_031391360.1"/>
    </source>
</evidence>
<reference evidence="10" key="1">
    <citation type="journal article" date="2020" name="Plant Biotechnol. J.">
        <title>The pomegranate (Punica granatum L.) draft genome dissects genetic divergence between soft- and hard-seeded cultivars.</title>
        <authorList>
            <person name="Luo X."/>
            <person name="Li H."/>
            <person name="Wu Z."/>
            <person name="Yao W."/>
            <person name="Zhao P."/>
            <person name="Cao D."/>
            <person name="Yu H."/>
            <person name="Li K."/>
            <person name="Poudel K."/>
            <person name="Zhao D."/>
            <person name="Zhang F."/>
            <person name="Xia X."/>
            <person name="Chen L."/>
            <person name="Wang Q."/>
            <person name="Jing D."/>
            <person name="Cao S."/>
        </authorList>
    </citation>
    <scope>NUCLEOTIDE SEQUENCE [LARGE SCALE GENOMIC DNA]</scope>
    <source>
        <strain evidence="10">cv. Tunisia</strain>
    </source>
</reference>
<dbReference type="GeneID" id="116203652"/>
<feature type="region of interest" description="Disordered" evidence="8">
    <location>
        <begin position="128"/>
        <end position="150"/>
    </location>
</feature>
<dbReference type="GO" id="GO:0005634">
    <property type="term" value="C:nucleus"/>
    <property type="evidence" value="ECO:0007669"/>
    <property type="project" value="UniProtKB-SubCell"/>
</dbReference>
<keyword evidence="4" id="KW-0238">DNA-binding</keyword>
<reference evidence="11" key="2">
    <citation type="submission" date="2025-08" db="UniProtKB">
        <authorList>
            <consortium name="RefSeq"/>
        </authorList>
    </citation>
    <scope>IDENTIFICATION</scope>
    <source>
        <tissue evidence="11">Leaf</tissue>
    </source>
</reference>
<evidence type="ECO:0000256" key="4">
    <source>
        <dbReference type="ARBA" id="ARBA00023125"/>
    </source>
</evidence>
<dbReference type="PANTHER" id="PTHR31307:SF50">
    <property type="entry name" value="SEQUENCE-SPECIFIC DNA BINDING TRANSCRIPTION FACTOR"/>
    <property type="match status" value="1"/>
</dbReference>
<evidence type="ECO:0000256" key="3">
    <source>
        <dbReference type="ARBA" id="ARBA00023054"/>
    </source>
</evidence>
<evidence type="ECO:0000259" key="9">
    <source>
        <dbReference type="Pfam" id="PF13837"/>
    </source>
</evidence>
<dbReference type="Proteomes" id="UP000515151">
    <property type="component" value="Chromosome 4"/>
</dbReference>
<comment type="subcellular location">
    <subcellularLocation>
        <location evidence="1">Nucleus</location>
    </subcellularLocation>
</comment>
<dbReference type="OrthoDB" id="2019351at2759"/>
<dbReference type="PANTHER" id="PTHR31307">
    <property type="entry name" value="TRIHELIX TRANSCRIPTION FACTOR ASIL2"/>
    <property type="match status" value="1"/>
</dbReference>
<keyword evidence="5" id="KW-0804">Transcription</keyword>
<keyword evidence="2" id="KW-0805">Transcription regulation</keyword>
<organism evidence="10 11">
    <name type="scientific">Punica granatum</name>
    <name type="common">Pomegranate</name>
    <dbReference type="NCBI Taxonomy" id="22663"/>
    <lineage>
        <taxon>Eukaryota</taxon>
        <taxon>Viridiplantae</taxon>
        <taxon>Streptophyta</taxon>
        <taxon>Embryophyta</taxon>
        <taxon>Tracheophyta</taxon>
        <taxon>Spermatophyta</taxon>
        <taxon>Magnoliopsida</taxon>
        <taxon>eudicotyledons</taxon>
        <taxon>Gunneridae</taxon>
        <taxon>Pentapetalae</taxon>
        <taxon>rosids</taxon>
        <taxon>malvids</taxon>
        <taxon>Myrtales</taxon>
        <taxon>Lythraceae</taxon>
        <taxon>Punica</taxon>
    </lineage>
</organism>
<feature type="coiled-coil region" evidence="7">
    <location>
        <begin position="224"/>
        <end position="255"/>
    </location>
</feature>
<evidence type="ECO:0000256" key="2">
    <source>
        <dbReference type="ARBA" id="ARBA00023015"/>
    </source>
</evidence>
<keyword evidence="10" id="KW-1185">Reference proteome</keyword>
<evidence type="ECO:0000256" key="8">
    <source>
        <dbReference type="SAM" id="MobiDB-lite"/>
    </source>
</evidence>
<dbReference type="FunFam" id="1.10.10.60:FF:000104">
    <property type="entry name" value="trihelix transcription factor ASIL2"/>
    <property type="match status" value="1"/>
</dbReference>
<accession>A0A6P8D4F8</accession>
<keyword evidence="3 7" id="KW-0175">Coiled coil</keyword>
<dbReference type="Pfam" id="PF13837">
    <property type="entry name" value="Myb_DNA-bind_4"/>
    <property type="match status" value="1"/>
</dbReference>
<dbReference type="Gene3D" id="1.10.10.60">
    <property type="entry name" value="Homeodomain-like"/>
    <property type="match status" value="1"/>
</dbReference>
<dbReference type="GO" id="GO:0000976">
    <property type="term" value="F:transcription cis-regulatory region binding"/>
    <property type="evidence" value="ECO:0007669"/>
    <property type="project" value="TreeGrafter"/>
</dbReference>